<evidence type="ECO:0000256" key="7">
    <source>
        <dbReference type="ARBA" id="ARBA00034754"/>
    </source>
</evidence>
<dbReference type="SUPFAM" id="SSF52540">
    <property type="entry name" value="P-loop containing nucleoside triphosphate hydrolases"/>
    <property type="match status" value="1"/>
</dbReference>
<dbReference type="OrthoDB" id="9775929at2"/>
<protein>
    <recommendedName>
        <fullName evidence="2">DNA polymerase III subunit delta</fullName>
        <ecNumber evidence="1">2.7.7.7</ecNumber>
    </recommendedName>
</protein>
<dbReference type="RefSeq" id="WP_111525813.1">
    <property type="nucleotide sequence ID" value="NZ_CP032364.1"/>
</dbReference>
<dbReference type="EMBL" id="CP032364">
    <property type="protein sequence ID" value="AYB00710.1"/>
    <property type="molecule type" value="Genomic_DNA"/>
</dbReference>
<keyword evidence="6" id="KW-0239">DNA-directed DNA polymerase</keyword>
<feature type="domain" description="DNA polymerase III delta subunit-like C-terminal" evidence="10">
    <location>
        <begin position="204"/>
        <end position="320"/>
    </location>
</feature>
<dbReference type="InterPro" id="IPR008921">
    <property type="entry name" value="DNA_pol3_clamp-load_cplx_C"/>
</dbReference>
<dbReference type="AlphaFoldDB" id="A0A385Q4D4"/>
<keyword evidence="4 11" id="KW-0548">Nucleotidyltransferase</keyword>
<dbReference type="InterPro" id="IPR005790">
    <property type="entry name" value="DNA_polIII_delta"/>
</dbReference>
<organism evidence="11 12">
    <name type="scientific">Lachnoanaerobaculum umeaense</name>
    <dbReference type="NCBI Taxonomy" id="617123"/>
    <lineage>
        <taxon>Bacteria</taxon>
        <taxon>Bacillati</taxon>
        <taxon>Bacillota</taxon>
        <taxon>Clostridia</taxon>
        <taxon>Lachnospirales</taxon>
        <taxon>Lachnospiraceae</taxon>
        <taxon>Lachnoanaerobaculum</taxon>
    </lineage>
</organism>
<dbReference type="Gene3D" id="1.20.272.10">
    <property type="match status" value="1"/>
</dbReference>
<dbReference type="Pfam" id="PF06144">
    <property type="entry name" value="DNA_pol3_delta"/>
    <property type="match status" value="1"/>
</dbReference>
<dbReference type="GO" id="GO:0003887">
    <property type="term" value="F:DNA-directed DNA polymerase activity"/>
    <property type="evidence" value="ECO:0007669"/>
    <property type="project" value="UniProtKB-KW"/>
</dbReference>
<dbReference type="Proteomes" id="UP000265562">
    <property type="component" value="Chromosome"/>
</dbReference>
<dbReference type="Gene3D" id="3.40.50.300">
    <property type="entry name" value="P-loop containing nucleotide triphosphate hydrolases"/>
    <property type="match status" value="1"/>
</dbReference>
<dbReference type="GO" id="GO:0003677">
    <property type="term" value="F:DNA binding"/>
    <property type="evidence" value="ECO:0007669"/>
    <property type="project" value="InterPro"/>
</dbReference>
<evidence type="ECO:0000256" key="6">
    <source>
        <dbReference type="ARBA" id="ARBA00022932"/>
    </source>
</evidence>
<dbReference type="NCBIfam" id="TIGR01128">
    <property type="entry name" value="holA"/>
    <property type="match status" value="1"/>
</dbReference>
<comment type="catalytic activity">
    <reaction evidence="8">
        <text>DNA(n) + a 2'-deoxyribonucleoside 5'-triphosphate = DNA(n+1) + diphosphate</text>
        <dbReference type="Rhea" id="RHEA:22508"/>
        <dbReference type="Rhea" id="RHEA-COMP:17339"/>
        <dbReference type="Rhea" id="RHEA-COMP:17340"/>
        <dbReference type="ChEBI" id="CHEBI:33019"/>
        <dbReference type="ChEBI" id="CHEBI:61560"/>
        <dbReference type="ChEBI" id="CHEBI:173112"/>
        <dbReference type="EC" id="2.7.7.7"/>
    </reaction>
</comment>
<evidence type="ECO:0000256" key="8">
    <source>
        <dbReference type="ARBA" id="ARBA00049244"/>
    </source>
</evidence>
<sequence length="322" mass="37174">MKVLNNDLKTSNFKAIYVLSGDDEFLKNSYKKRLKAAIVGDDQMNFAYFEGKGIDIDSIINFGNTLPFFSEYRCILIEDSKWFKSGNERFLDYVSNKPDSTKFIFVEKDLDKRSKLYKKVKDIGYIAELNHPTDIELRKWAGSLVNKAGKKITVTNMDFFIARVGNDMERLKSELDKLLSFTLDKDIIEEEDIRAIASVSLTGKIFDLVKMITNNKIKEALDIYEDLVALKEPPAKIMFFITKQFNQLLQIKELLFDGFSEQDIISKMNLNQYVVKNLIRQARGFDMAMLLSYIKNAIELEEAAKQGNINHKLALEMLMLTR</sequence>
<dbReference type="GO" id="GO:0009360">
    <property type="term" value="C:DNA polymerase III complex"/>
    <property type="evidence" value="ECO:0007669"/>
    <property type="project" value="InterPro"/>
</dbReference>
<keyword evidence="12" id="KW-1185">Reference proteome</keyword>
<dbReference type="SUPFAM" id="SSF48019">
    <property type="entry name" value="post-AAA+ oligomerization domain-like"/>
    <property type="match status" value="1"/>
</dbReference>
<dbReference type="PANTHER" id="PTHR34388:SF1">
    <property type="entry name" value="DNA POLYMERASE III SUBUNIT DELTA"/>
    <property type="match status" value="1"/>
</dbReference>
<evidence type="ECO:0000259" key="9">
    <source>
        <dbReference type="Pfam" id="PF06144"/>
    </source>
</evidence>
<keyword evidence="3 11" id="KW-0808">Transferase</keyword>
<dbReference type="InterPro" id="IPR027417">
    <property type="entry name" value="P-loop_NTPase"/>
</dbReference>
<keyword evidence="5" id="KW-0235">DNA replication</keyword>
<dbReference type="PANTHER" id="PTHR34388">
    <property type="entry name" value="DNA POLYMERASE III SUBUNIT DELTA"/>
    <property type="match status" value="1"/>
</dbReference>
<evidence type="ECO:0000256" key="2">
    <source>
        <dbReference type="ARBA" id="ARBA00017703"/>
    </source>
</evidence>
<dbReference type="GO" id="GO:0006261">
    <property type="term" value="P:DNA-templated DNA replication"/>
    <property type="evidence" value="ECO:0007669"/>
    <property type="project" value="TreeGrafter"/>
</dbReference>
<dbReference type="InterPro" id="IPR010372">
    <property type="entry name" value="DNA_pol3_delta_N"/>
</dbReference>
<evidence type="ECO:0000313" key="12">
    <source>
        <dbReference type="Proteomes" id="UP000265562"/>
    </source>
</evidence>
<evidence type="ECO:0000259" key="10">
    <source>
        <dbReference type="Pfam" id="PF21694"/>
    </source>
</evidence>
<dbReference type="Gene3D" id="1.10.8.60">
    <property type="match status" value="1"/>
</dbReference>
<dbReference type="Pfam" id="PF21694">
    <property type="entry name" value="DNA_pol3_delta_C"/>
    <property type="match status" value="1"/>
</dbReference>
<reference evidence="11 12" key="1">
    <citation type="submission" date="2018-09" db="EMBL/GenBank/DDBJ databases">
        <title>Genome sequencing of Lachnoanaerobaculum umeaense DSM 23576.</title>
        <authorList>
            <person name="Kook J.-K."/>
            <person name="Park S.-N."/>
            <person name="Lim Y.K."/>
        </authorList>
    </citation>
    <scope>NUCLEOTIDE SEQUENCE [LARGE SCALE GENOMIC DNA]</scope>
    <source>
        <strain evidence="12">DSM 23576 \ CCUG 58757</strain>
    </source>
</reference>
<evidence type="ECO:0000313" key="11">
    <source>
        <dbReference type="EMBL" id="AYB00710.1"/>
    </source>
</evidence>
<proteinExistence type="inferred from homology"/>
<comment type="similarity">
    <text evidence="7">Belongs to the DNA polymerase HolA subunit family.</text>
</comment>
<dbReference type="InterPro" id="IPR048466">
    <property type="entry name" value="DNA_pol3_delta-like_C"/>
</dbReference>
<dbReference type="KEGG" id="lua:D4A81_12690"/>
<feature type="domain" description="DNA polymerase III delta N-terminal" evidence="9">
    <location>
        <begin position="17"/>
        <end position="121"/>
    </location>
</feature>
<evidence type="ECO:0000256" key="5">
    <source>
        <dbReference type="ARBA" id="ARBA00022705"/>
    </source>
</evidence>
<name>A0A385Q4D4_9FIRM</name>
<gene>
    <name evidence="11" type="primary">holA</name>
    <name evidence="11" type="ORF">D4A81_12690</name>
</gene>
<accession>A0A385Q4D4</accession>
<evidence type="ECO:0000256" key="4">
    <source>
        <dbReference type="ARBA" id="ARBA00022695"/>
    </source>
</evidence>
<evidence type="ECO:0000256" key="3">
    <source>
        <dbReference type="ARBA" id="ARBA00022679"/>
    </source>
</evidence>
<evidence type="ECO:0000256" key="1">
    <source>
        <dbReference type="ARBA" id="ARBA00012417"/>
    </source>
</evidence>
<dbReference type="EC" id="2.7.7.7" evidence="1"/>